<dbReference type="Proteomes" id="UP001396334">
    <property type="component" value="Unassembled WGS sequence"/>
</dbReference>
<organism evidence="2 3">
    <name type="scientific">Hibiscus sabdariffa</name>
    <name type="common">roselle</name>
    <dbReference type="NCBI Taxonomy" id="183260"/>
    <lineage>
        <taxon>Eukaryota</taxon>
        <taxon>Viridiplantae</taxon>
        <taxon>Streptophyta</taxon>
        <taxon>Embryophyta</taxon>
        <taxon>Tracheophyta</taxon>
        <taxon>Spermatophyta</taxon>
        <taxon>Magnoliopsida</taxon>
        <taxon>eudicotyledons</taxon>
        <taxon>Gunneridae</taxon>
        <taxon>Pentapetalae</taxon>
        <taxon>rosids</taxon>
        <taxon>malvids</taxon>
        <taxon>Malvales</taxon>
        <taxon>Malvaceae</taxon>
        <taxon>Malvoideae</taxon>
        <taxon>Hibiscus</taxon>
    </lineage>
</organism>
<comment type="caution">
    <text evidence="2">The sequence shown here is derived from an EMBL/GenBank/DDBJ whole genome shotgun (WGS) entry which is preliminary data.</text>
</comment>
<name>A0ABR2T339_9ROSI</name>
<protein>
    <recommendedName>
        <fullName evidence="4">Transmembrane protein</fullName>
    </recommendedName>
</protein>
<dbReference type="EMBL" id="JBBPBN010000009">
    <property type="protein sequence ID" value="KAK9031829.1"/>
    <property type="molecule type" value="Genomic_DNA"/>
</dbReference>
<evidence type="ECO:0000256" key="1">
    <source>
        <dbReference type="SAM" id="Phobius"/>
    </source>
</evidence>
<keyword evidence="1" id="KW-1133">Transmembrane helix</keyword>
<keyword evidence="3" id="KW-1185">Reference proteome</keyword>
<feature type="transmembrane region" description="Helical" evidence="1">
    <location>
        <begin position="100"/>
        <end position="129"/>
    </location>
</feature>
<keyword evidence="1" id="KW-0812">Transmembrane</keyword>
<proteinExistence type="predicted"/>
<gene>
    <name evidence="2" type="ORF">V6N11_056116</name>
</gene>
<sequence>MQSSHPSQTTPIFHHYSRPIPNPILHLQACAFLHTQAHHDFAFVLYRHKLRKGKPTPNNFIYPHVLKLAPEILESSGTKMPTTTMRQSVSKMRLERRRRWARRVVVTPVTDIATVAIAATVVAAVVIALRLH</sequence>
<reference evidence="2 3" key="1">
    <citation type="journal article" date="2024" name="G3 (Bethesda)">
        <title>Genome assembly of Hibiscus sabdariffa L. provides insights into metabolisms of medicinal natural products.</title>
        <authorList>
            <person name="Kim T."/>
        </authorList>
    </citation>
    <scope>NUCLEOTIDE SEQUENCE [LARGE SCALE GENOMIC DNA]</scope>
    <source>
        <strain evidence="2">TK-2024</strain>
        <tissue evidence="2">Old leaves</tissue>
    </source>
</reference>
<evidence type="ECO:0000313" key="2">
    <source>
        <dbReference type="EMBL" id="KAK9031829.1"/>
    </source>
</evidence>
<keyword evidence="1" id="KW-0472">Membrane</keyword>
<accession>A0ABR2T339</accession>
<evidence type="ECO:0000313" key="3">
    <source>
        <dbReference type="Proteomes" id="UP001396334"/>
    </source>
</evidence>
<evidence type="ECO:0008006" key="4">
    <source>
        <dbReference type="Google" id="ProtNLM"/>
    </source>
</evidence>